<reference evidence="2" key="1">
    <citation type="journal article" date="2019" name="Int. J. Syst. Evol. Microbiol.">
        <title>The Global Catalogue of Microorganisms (GCM) 10K type strain sequencing project: providing services to taxonomists for standard genome sequencing and annotation.</title>
        <authorList>
            <consortium name="The Broad Institute Genomics Platform"/>
            <consortium name="The Broad Institute Genome Sequencing Center for Infectious Disease"/>
            <person name="Wu L."/>
            <person name="Ma J."/>
        </authorList>
    </citation>
    <scope>NUCLEOTIDE SEQUENCE [LARGE SCALE GENOMIC DNA]</scope>
    <source>
        <strain evidence="2">JCM 15910</strain>
    </source>
</reference>
<dbReference type="Proteomes" id="UP001500738">
    <property type="component" value="Unassembled WGS sequence"/>
</dbReference>
<gene>
    <name evidence="1" type="ORF">GCM10009115_11990</name>
</gene>
<dbReference type="RefSeq" id="WP_215354216.1">
    <property type="nucleotide sequence ID" value="NZ_BAAAFE010000004.1"/>
</dbReference>
<organism evidence="1 2">
    <name type="scientific">Sphingopyxis soli</name>
    <dbReference type="NCBI Taxonomy" id="592051"/>
    <lineage>
        <taxon>Bacteria</taxon>
        <taxon>Pseudomonadati</taxon>
        <taxon>Pseudomonadota</taxon>
        <taxon>Alphaproteobacteria</taxon>
        <taxon>Sphingomonadales</taxon>
        <taxon>Sphingomonadaceae</taxon>
        <taxon>Sphingopyxis</taxon>
    </lineage>
</organism>
<accession>A0ABP3XD34</accession>
<name>A0ABP3XD34_9SPHN</name>
<sequence>MTSIRSEIDANFDAFQRQLHASLTSHRGEFALLRHGQIIDFFEFPGAALIAGKERFPDALFSIQEVNDEPIDLGVWSHA</sequence>
<evidence type="ECO:0000313" key="2">
    <source>
        <dbReference type="Proteomes" id="UP001500738"/>
    </source>
</evidence>
<protein>
    <submittedName>
        <fullName evidence="1">Uncharacterized protein</fullName>
    </submittedName>
</protein>
<proteinExistence type="predicted"/>
<keyword evidence="2" id="KW-1185">Reference proteome</keyword>
<evidence type="ECO:0000313" key="1">
    <source>
        <dbReference type="EMBL" id="GAA0863015.1"/>
    </source>
</evidence>
<comment type="caution">
    <text evidence="1">The sequence shown here is derived from an EMBL/GenBank/DDBJ whole genome shotgun (WGS) entry which is preliminary data.</text>
</comment>
<dbReference type="EMBL" id="BAAAFE010000004">
    <property type="protein sequence ID" value="GAA0863015.1"/>
    <property type="molecule type" value="Genomic_DNA"/>
</dbReference>